<accession>A0ABY5MRW4</accession>
<dbReference type="Pfam" id="PF07729">
    <property type="entry name" value="FCD"/>
    <property type="match status" value="1"/>
</dbReference>
<geneLocation type="plasmid" evidence="6 7">
    <name>p1536_1</name>
</geneLocation>
<evidence type="ECO:0000256" key="3">
    <source>
        <dbReference type="ARBA" id="ARBA00023163"/>
    </source>
</evidence>
<dbReference type="Gene3D" id="1.20.120.530">
    <property type="entry name" value="GntR ligand-binding domain-like"/>
    <property type="match status" value="1"/>
</dbReference>
<evidence type="ECO:0000256" key="1">
    <source>
        <dbReference type="ARBA" id="ARBA00023015"/>
    </source>
</evidence>
<dbReference type="EMBL" id="CP030942">
    <property type="protein sequence ID" value="UUP19870.1"/>
    <property type="molecule type" value="Genomic_DNA"/>
</dbReference>
<dbReference type="SMART" id="SM00345">
    <property type="entry name" value="HTH_GNTR"/>
    <property type="match status" value="1"/>
</dbReference>
<dbReference type="PANTHER" id="PTHR43537:SF24">
    <property type="entry name" value="GLUCONATE OPERON TRANSCRIPTIONAL REPRESSOR"/>
    <property type="match status" value="1"/>
</dbReference>
<feature type="compositionally biased region" description="Basic and acidic residues" evidence="4">
    <location>
        <begin position="1"/>
        <end position="15"/>
    </location>
</feature>
<dbReference type="RefSeq" id="WP_338532064.1">
    <property type="nucleotide sequence ID" value="NZ_CP030942.1"/>
</dbReference>
<evidence type="ECO:0000256" key="2">
    <source>
        <dbReference type="ARBA" id="ARBA00023125"/>
    </source>
</evidence>
<organism evidence="6 7">
    <name type="scientific">Nitratireductor thuwali</name>
    <dbReference type="NCBI Taxonomy" id="2267699"/>
    <lineage>
        <taxon>Bacteria</taxon>
        <taxon>Pseudomonadati</taxon>
        <taxon>Pseudomonadota</taxon>
        <taxon>Alphaproteobacteria</taxon>
        <taxon>Hyphomicrobiales</taxon>
        <taxon>Phyllobacteriaceae</taxon>
        <taxon>Nitratireductor</taxon>
    </lineage>
</organism>
<dbReference type="InterPro" id="IPR011711">
    <property type="entry name" value="GntR_C"/>
</dbReference>
<sequence>MDDRPGDQDRDRQGADRTGGPGDARLFSAVTATDLVTQIARQITEAIVTGRLKPGARLTELQLSREFGTSRAPIREAARLLESQGLVVSSPRRGFFVRTLKAEDLRDIYELRIGLELHAASIAIDRIGPADIAGLQRQIEKMYTLADQGSFEQQIFEDFTFHRMLCQASGNRRLLKVYDELATEMRCGITLIGKLYDDPHRLAATHEPIVEALKEGSRDRLLAALRYHIAVAQDAVIQLFTGTGERGSGS</sequence>
<keyword evidence="2" id="KW-0238">DNA-binding</keyword>
<dbReference type="SUPFAM" id="SSF46785">
    <property type="entry name" value="Winged helix' DNA-binding domain"/>
    <property type="match status" value="1"/>
</dbReference>
<feature type="domain" description="HTH gntR-type" evidence="5">
    <location>
        <begin position="33"/>
        <end position="100"/>
    </location>
</feature>
<proteinExistence type="predicted"/>
<dbReference type="CDD" id="cd07377">
    <property type="entry name" value="WHTH_GntR"/>
    <property type="match status" value="1"/>
</dbReference>
<keyword evidence="3" id="KW-0804">Transcription</keyword>
<dbReference type="PROSITE" id="PS50949">
    <property type="entry name" value="HTH_GNTR"/>
    <property type="match status" value="1"/>
</dbReference>
<keyword evidence="7" id="KW-1185">Reference proteome</keyword>
<dbReference type="InterPro" id="IPR036390">
    <property type="entry name" value="WH_DNA-bd_sf"/>
</dbReference>
<dbReference type="InterPro" id="IPR008920">
    <property type="entry name" value="TF_FadR/GntR_C"/>
</dbReference>
<keyword evidence="6" id="KW-0614">Plasmid</keyword>
<reference evidence="6 7" key="1">
    <citation type="submission" date="2018-07" db="EMBL/GenBank/DDBJ databases">
        <title>Genome sequence of Nitratireductor thuwali#1536.</title>
        <authorList>
            <person name="Michoud G."/>
            <person name="Merlino G."/>
            <person name="Sefrji F.O."/>
            <person name="Daffonchio D."/>
        </authorList>
    </citation>
    <scope>NUCLEOTIDE SEQUENCE [LARGE SCALE GENOMIC DNA]</scope>
    <source>
        <strain evidence="6 7">Nit1536</strain>
        <plasmid evidence="6 7">p1536_1</plasmid>
    </source>
</reference>
<gene>
    <name evidence="6" type="primary">gntR_3</name>
    <name evidence="6" type="ORF">NTH_04385</name>
</gene>
<dbReference type="SMART" id="SM00895">
    <property type="entry name" value="FCD"/>
    <property type="match status" value="1"/>
</dbReference>
<dbReference type="Pfam" id="PF00392">
    <property type="entry name" value="GntR"/>
    <property type="match status" value="1"/>
</dbReference>
<evidence type="ECO:0000313" key="6">
    <source>
        <dbReference type="EMBL" id="UUP19870.1"/>
    </source>
</evidence>
<dbReference type="PANTHER" id="PTHR43537">
    <property type="entry name" value="TRANSCRIPTIONAL REGULATOR, GNTR FAMILY"/>
    <property type="match status" value="1"/>
</dbReference>
<keyword evidence="1" id="KW-0805">Transcription regulation</keyword>
<dbReference type="PRINTS" id="PR00035">
    <property type="entry name" value="HTHGNTR"/>
</dbReference>
<protein>
    <submittedName>
        <fullName evidence="6">D-xylose utilization operon transcriptional repressor</fullName>
    </submittedName>
</protein>
<evidence type="ECO:0000256" key="4">
    <source>
        <dbReference type="SAM" id="MobiDB-lite"/>
    </source>
</evidence>
<evidence type="ECO:0000259" key="5">
    <source>
        <dbReference type="PROSITE" id="PS50949"/>
    </source>
</evidence>
<feature type="region of interest" description="Disordered" evidence="4">
    <location>
        <begin position="1"/>
        <end position="24"/>
    </location>
</feature>
<dbReference type="Proteomes" id="UP001342418">
    <property type="component" value="Plasmid p1536_1"/>
</dbReference>
<name>A0ABY5MRW4_9HYPH</name>
<evidence type="ECO:0000313" key="7">
    <source>
        <dbReference type="Proteomes" id="UP001342418"/>
    </source>
</evidence>
<dbReference type="InterPro" id="IPR000524">
    <property type="entry name" value="Tscrpt_reg_HTH_GntR"/>
</dbReference>
<dbReference type="InterPro" id="IPR036388">
    <property type="entry name" value="WH-like_DNA-bd_sf"/>
</dbReference>
<dbReference type="SUPFAM" id="SSF48008">
    <property type="entry name" value="GntR ligand-binding domain-like"/>
    <property type="match status" value="1"/>
</dbReference>
<dbReference type="Gene3D" id="1.10.10.10">
    <property type="entry name" value="Winged helix-like DNA-binding domain superfamily/Winged helix DNA-binding domain"/>
    <property type="match status" value="1"/>
</dbReference>